<proteinExistence type="predicted"/>
<organism evidence="1">
    <name type="scientific">freshwater metagenome</name>
    <dbReference type="NCBI Taxonomy" id="449393"/>
    <lineage>
        <taxon>unclassified sequences</taxon>
        <taxon>metagenomes</taxon>
        <taxon>ecological metagenomes</taxon>
    </lineage>
</organism>
<dbReference type="EMBL" id="CAFBPS010000150">
    <property type="protein sequence ID" value="CAB5035819.1"/>
    <property type="molecule type" value="Genomic_DNA"/>
</dbReference>
<protein>
    <submittedName>
        <fullName evidence="1">Unannotated protein</fullName>
    </submittedName>
</protein>
<dbReference type="GO" id="GO:0016811">
    <property type="term" value="F:hydrolase activity, acting on carbon-nitrogen (but not peptide) bonds, in linear amides"/>
    <property type="evidence" value="ECO:0007669"/>
    <property type="project" value="TreeGrafter"/>
</dbReference>
<dbReference type="PANTHER" id="PTHR12993">
    <property type="entry name" value="N-ACETYLGLUCOSAMINYL-PHOSPHATIDYLINOSITOL DE-N-ACETYLASE-RELATED"/>
    <property type="match status" value="1"/>
</dbReference>
<reference evidence="1" key="1">
    <citation type="submission" date="2020-05" db="EMBL/GenBank/DDBJ databases">
        <authorList>
            <person name="Chiriac C."/>
            <person name="Salcher M."/>
            <person name="Ghai R."/>
            <person name="Kavagutti S V."/>
        </authorList>
    </citation>
    <scope>NUCLEOTIDE SEQUENCE</scope>
</reference>
<evidence type="ECO:0000313" key="1">
    <source>
        <dbReference type="EMBL" id="CAB4785505.1"/>
    </source>
</evidence>
<evidence type="ECO:0000313" key="2">
    <source>
        <dbReference type="EMBL" id="CAB5035819.1"/>
    </source>
</evidence>
<dbReference type="PANTHER" id="PTHR12993:SF11">
    <property type="entry name" value="N-ACETYLGLUCOSAMINYL-PHOSPHATIDYLINOSITOL DE-N-ACETYLASE"/>
    <property type="match status" value="1"/>
</dbReference>
<dbReference type="InterPro" id="IPR024078">
    <property type="entry name" value="LmbE-like_dom_sf"/>
</dbReference>
<name>A0A6J6WPR5_9ZZZZ</name>
<dbReference type="Gene3D" id="3.40.50.10320">
    <property type="entry name" value="LmbE-like"/>
    <property type="match status" value="1"/>
</dbReference>
<dbReference type="EMBL" id="CAEZZP010000151">
    <property type="protein sequence ID" value="CAB4785505.1"/>
    <property type="molecule type" value="Genomic_DNA"/>
</dbReference>
<dbReference type="AlphaFoldDB" id="A0A6J6WPR5"/>
<accession>A0A6J6WPR5</accession>
<gene>
    <name evidence="1" type="ORF">UFOPK2880_01700</name>
    <name evidence="2" type="ORF">UFOPK4134_01528</name>
</gene>
<dbReference type="Pfam" id="PF02585">
    <property type="entry name" value="PIG-L"/>
    <property type="match status" value="1"/>
</dbReference>
<dbReference type="SUPFAM" id="SSF102588">
    <property type="entry name" value="LmbE-like"/>
    <property type="match status" value="1"/>
</dbReference>
<sequence>MFAAPESPLCVLTIHAHPDDEASKGAPTLAKYHDLGVRTVLVCCTGGEEGDLQNPALRDEGGPFHGMTPEEEKQHLARIRPVELAQSAQIIGFDQVIMLGYRDSGMAESPPNANPDCFHQASLDEAVGRLVSIIRRERPQVIITYGDDQRGYPHPDHLKVHDISIPAFERAGDDMWYPWAGEPWQPLKMYYSVWSRTRLIAVHEAMLAKNGKSPYDDKWLNRPGQDERITTRIDVASHMSARSGALRAHATQVDPKESWWFGLDDDELAIAYPYEDWVLAKSAVGAPDTDVVEIDLFAGIKDVIALKPGQSLPSRLTSPALVGTEIGEVA</sequence>
<dbReference type="InterPro" id="IPR003737">
    <property type="entry name" value="GlcNAc_PI_deacetylase-related"/>
</dbReference>